<feature type="transmembrane region" description="Helical" evidence="5">
    <location>
        <begin position="20"/>
        <end position="53"/>
    </location>
</feature>
<evidence type="ECO:0000256" key="2">
    <source>
        <dbReference type="ARBA" id="ARBA00022692"/>
    </source>
</evidence>
<gene>
    <name evidence="7" type="ORF">HMPREF0080_01406</name>
</gene>
<evidence type="ECO:0000313" key="7">
    <source>
        <dbReference type="EMBL" id="EHM39846.1"/>
    </source>
</evidence>
<feature type="transmembrane region" description="Helical" evidence="5">
    <location>
        <begin position="65"/>
        <end position="84"/>
    </location>
</feature>
<dbReference type="AlphaFoldDB" id="G9YIB6"/>
<dbReference type="Proteomes" id="UP000005481">
    <property type="component" value="Unassembled WGS sequence"/>
</dbReference>
<keyword evidence="2 5" id="KW-0812">Transmembrane</keyword>
<keyword evidence="8" id="KW-1185">Reference proteome</keyword>
<dbReference type="InterPro" id="IPR007016">
    <property type="entry name" value="O-antigen_ligase-rel_domated"/>
</dbReference>
<evidence type="ECO:0000256" key="4">
    <source>
        <dbReference type="ARBA" id="ARBA00023136"/>
    </source>
</evidence>
<dbReference type="PANTHER" id="PTHR37422">
    <property type="entry name" value="TEICHURONIC ACID BIOSYNTHESIS PROTEIN TUAE"/>
    <property type="match status" value="1"/>
</dbReference>
<dbReference type="PANTHER" id="PTHR37422:SF13">
    <property type="entry name" value="LIPOPOLYSACCHARIDE BIOSYNTHESIS PROTEIN PA4999-RELATED"/>
    <property type="match status" value="1"/>
</dbReference>
<feature type="transmembrane region" description="Helical" evidence="5">
    <location>
        <begin position="90"/>
        <end position="112"/>
    </location>
</feature>
<evidence type="ECO:0000256" key="3">
    <source>
        <dbReference type="ARBA" id="ARBA00022989"/>
    </source>
</evidence>
<evidence type="ECO:0000259" key="6">
    <source>
        <dbReference type="Pfam" id="PF04932"/>
    </source>
</evidence>
<reference evidence="7 8" key="1">
    <citation type="submission" date="2011-08" db="EMBL/GenBank/DDBJ databases">
        <authorList>
            <person name="Weinstock G."/>
            <person name="Sodergren E."/>
            <person name="Clifton S."/>
            <person name="Fulton L."/>
            <person name="Fulton B."/>
            <person name="Courtney L."/>
            <person name="Fronick C."/>
            <person name="Harrison M."/>
            <person name="Strong C."/>
            <person name="Farmer C."/>
            <person name="Delahaunty K."/>
            <person name="Markovic C."/>
            <person name="Hall O."/>
            <person name="Minx P."/>
            <person name="Tomlinson C."/>
            <person name="Mitreva M."/>
            <person name="Hou S."/>
            <person name="Chen J."/>
            <person name="Wollam A."/>
            <person name="Pepin K.H."/>
            <person name="Johnson M."/>
            <person name="Bhonagiri V."/>
            <person name="Zhang X."/>
            <person name="Suruliraj S."/>
            <person name="Warren W."/>
            <person name="Chinwalla A."/>
            <person name="Mardis E.R."/>
            <person name="Wilson R.K."/>
        </authorList>
    </citation>
    <scope>NUCLEOTIDE SEQUENCE [LARGE SCALE GENOMIC DNA]</scope>
    <source>
        <strain evidence="7 8">F0357</strain>
    </source>
</reference>
<comment type="caution">
    <text evidence="7">The sequence shown here is derived from an EMBL/GenBank/DDBJ whole genome shotgun (WGS) entry which is preliminary data.</text>
</comment>
<dbReference type="RefSeq" id="WP_006790376.1">
    <property type="nucleotide sequence ID" value="NZ_JH417599.1"/>
</dbReference>
<feature type="domain" description="O-antigen ligase-related" evidence="6">
    <location>
        <begin position="204"/>
        <end position="341"/>
    </location>
</feature>
<proteinExistence type="predicted"/>
<feature type="transmembrane region" description="Helical" evidence="5">
    <location>
        <begin position="171"/>
        <end position="190"/>
    </location>
</feature>
<comment type="subcellular location">
    <subcellularLocation>
        <location evidence="1">Membrane</location>
        <topology evidence="1">Multi-pass membrane protein</topology>
    </subcellularLocation>
</comment>
<accession>G9YIB6</accession>
<dbReference type="InterPro" id="IPR051533">
    <property type="entry name" value="WaaL-like"/>
</dbReference>
<dbReference type="PATRIC" id="fig|861450.3.peg.1298"/>
<feature type="transmembrane region" description="Helical" evidence="5">
    <location>
        <begin position="202"/>
        <end position="232"/>
    </location>
</feature>
<feature type="transmembrane region" description="Helical" evidence="5">
    <location>
        <begin position="324"/>
        <end position="345"/>
    </location>
</feature>
<keyword evidence="4 5" id="KW-0472">Membrane</keyword>
<organism evidence="7 8">
    <name type="scientific">Anaeroglobus geminatus F0357</name>
    <dbReference type="NCBI Taxonomy" id="861450"/>
    <lineage>
        <taxon>Bacteria</taxon>
        <taxon>Bacillati</taxon>
        <taxon>Bacillota</taxon>
        <taxon>Negativicutes</taxon>
        <taxon>Veillonellales</taxon>
        <taxon>Veillonellaceae</taxon>
        <taxon>Anaeroglobus</taxon>
    </lineage>
</organism>
<protein>
    <submittedName>
        <fullName evidence="7">O-antigen polymerase</fullName>
    </submittedName>
</protein>
<name>G9YIB6_9FIRM</name>
<feature type="transmembrane region" description="Helical" evidence="5">
    <location>
        <begin position="119"/>
        <end position="140"/>
    </location>
</feature>
<feature type="transmembrane region" description="Helical" evidence="5">
    <location>
        <begin position="365"/>
        <end position="383"/>
    </location>
</feature>
<dbReference type="GO" id="GO:0016020">
    <property type="term" value="C:membrane"/>
    <property type="evidence" value="ECO:0007669"/>
    <property type="project" value="UniProtKB-SubCell"/>
</dbReference>
<keyword evidence="3 5" id="KW-1133">Transmembrane helix</keyword>
<dbReference type="Pfam" id="PF04932">
    <property type="entry name" value="Wzy_C"/>
    <property type="match status" value="1"/>
</dbReference>
<feature type="transmembrane region" description="Helical" evidence="5">
    <location>
        <begin position="238"/>
        <end position="257"/>
    </location>
</feature>
<dbReference type="eggNOG" id="COG3307">
    <property type="taxonomic scope" value="Bacteria"/>
</dbReference>
<dbReference type="HOGENOM" id="CLU_033061_0_0_9"/>
<evidence type="ECO:0000256" key="5">
    <source>
        <dbReference type="SAM" id="Phobius"/>
    </source>
</evidence>
<sequence length="413" mass="46790">MNLLTLHGDGPREKARIRIVYALLGTAFFVPLQLYIMEIFFSAAFILGIFYFVKYGVPAYTGKPLVYPALAFAATALVSLAGAPQAWLGLAFYVFTVLQYTVLFLGIVLFVKGEEEKRLFLRVILAGAFFVALYGLYQYVHMLTLQETEWVDRSAFPLLRRRMYSTLYNPNLLSCYLLMAMSVAGGYTFWTKDGRERAMSAGLFCLLGLCLLLTYSRGAWMGAAVLVFIFGLVRDKRLWLFFLTVPLVLAFYHGGIADRLVSIFSYREADTSFAMRLDMWSDAVIMWLDHPFFGIGWGAFKFAYPAYNELIQKAGIVIFHCHNLFLNILAETGIFGFCTFFSFFFGHLRYGRDILRGTAEDSFEYMTATIIITVVATVAVTGISDDDLFSTQVSMMFWLISSLFCNNNKAYGK</sequence>
<evidence type="ECO:0000256" key="1">
    <source>
        <dbReference type="ARBA" id="ARBA00004141"/>
    </source>
</evidence>
<dbReference type="OrthoDB" id="9806320at2"/>
<evidence type="ECO:0000313" key="8">
    <source>
        <dbReference type="Proteomes" id="UP000005481"/>
    </source>
</evidence>
<dbReference type="STRING" id="861450.HMPREF0080_01406"/>
<feature type="transmembrane region" description="Helical" evidence="5">
    <location>
        <begin position="284"/>
        <end position="304"/>
    </location>
</feature>
<dbReference type="EMBL" id="AGCJ01000059">
    <property type="protein sequence ID" value="EHM39846.1"/>
    <property type="molecule type" value="Genomic_DNA"/>
</dbReference>